<sequence length="93" mass="10819">MNRFLKVVRVVPTEEYTVYVYFEDGKIVCYDAKPLLGKEVFAALREITFFKNSCTIMSDTLAWDVSGMRDNSECIDIDPDMLYELDTVIEKME</sequence>
<dbReference type="SUPFAM" id="SSF143880">
    <property type="entry name" value="NE0471 N-terminal domain-like"/>
    <property type="match status" value="1"/>
</dbReference>
<dbReference type="RefSeq" id="WP_044990794.1">
    <property type="nucleotide sequence ID" value="NZ_VIRB01000129.1"/>
</dbReference>
<accession>A0A9X5CB63</accession>
<dbReference type="InterPro" id="IPR036782">
    <property type="entry name" value="NE0471-like_N"/>
</dbReference>
<dbReference type="AlphaFoldDB" id="A0A9X5CB63"/>
<dbReference type="Gene3D" id="3.30.2020.10">
    <property type="entry name" value="NE0471-like N-terminal domain"/>
    <property type="match status" value="1"/>
</dbReference>
<dbReference type="OrthoDB" id="1666234at2"/>
<protein>
    <submittedName>
        <fullName evidence="1">DUF2442 domain-containing protein</fullName>
    </submittedName>
</protein>
<reference evidence="1 2" key="1">
    <citation type="submission" date="2019-07" db="EMBL/GenBank/DDBJ databases">
        <title>Draft genome sequences of 15 bacterial species constituting the stable defined intestinal microbiota of the GM15 gnotobiotic mouse model.</title>
        <authorList>
            <person name="Elie C."/>
            <person name="Mathieu A."/>
            <person name="Saliou A."/>
            <person name="Darnaud M."/>
            <person name="Leulier F."/>
            <person name="Tamellini A."/>
        </authorList>
    </citation>
    <scope>NUCLEOTIDE SEQUENCE [LARGE SCALE GENOMIC DNA]</scope>
    <source>
        <strain evidence="2">ASF 502</strain>
    </source>
</reference>
<comment type="caution">
    <text evidence="1">The sequence shown here is derived from an EMBL/GenBank/DDBJ whole genome shotgun (WGS) entry which is preliminary data.</text>
</comment>
<organism evidence="1 2">
    <name type="scientific">Schaedlerella arabinosiphila</name>
    <dbReference type="NCBI Taxonomy" id="2044587"/>
    <lineage>
        <taxon>Bacteria</taxon>
        <taxon>Bacillati</taxon>
        <taxon>Bacillota</taxon>
        <taxon>Clostridia</taxon>
        <taxon>Lachnospirales</taxon>
        <taxon>Lachnospiraceae</taxon>
        <taxon>Schaedlerella</taxon>
    </lineage>
</organism>
<evidence type="ECO:0000313" key="1">
    <source>
        <dbReference type="EMBL" id="NDO71053.1"/>
    </source>
</evidence>
<name>A0A9X5CB63_9FIRM</name>
<dbReference type="Pfam" id="PF10387">
    <property type="entry name" value="DUF2442"/>
    <property type="match status" value="1"/>
</dbReference>
<gene>
    <name evidence="1" type="ORF">FMM80_21320</name>
</gene>
<dbReference type="Proteomes" id="UP000474104">
    <property type="component" value="Unassembled WGS sequence"/>
</dbReference>
<proteinExistence type="predicted"/>
<evidence type="ECO:0000313" key="2">
    <source>
        <dbReference type="Proteomes" id="UP000474104"/>
    </source>
</evidence>
<dbReference type="InterPro" id="IPR018841">
    <property type="entry name" value="DUF2442"/>
</dbReference>
<dbReference type="EMBL" id="VIRB01000129">
    <property type="protein sequence ID" value="NDO71053.1"/>
    <property type="molecule type" value="Genomic_DNA"/>
</dbReference>